<comment type="catalytic activity">
    <reaction evidence="1">
        <text>Hydrolysis of terminal non-reducing N-acetyl-D-hexosamine residues in N-acetyl-beta-D-hexosaminides.</text>
        <dbReference type="EC" id="3.2.1.52"/>
    </reaction>
</comment>
<accession>A0A644T5B3</accession>
<sequence>MFKKVFKRVKLKIKLLKIGVLNQKKVRNFDFEYSWRGLHLDVARHAVSLQYLYSLIDKLSENNLNRLHLHLTDDQGWRIEIEKYPLLHEKGSVRKETVIEKNFPTPWMPFTKYKGDKKEYKFYYTKQELKALDRYAKEKGVTIVPEIDIPGHVTAMLYAYPEYSAGKAPKKVETYWGIFPNVVKDDSKTINFLKDIFDELIEVFSGEYIHIGGDEVPLKNYDGDKEKYNRVLREIALYLKSKNKKVIMWEDAFEVALETNSILMCWQDIWIGKDFIKKGGSAIFCPANYLYLDYYQSEKKTEPLAIGGYIPLEKIYNFKLEEELGYNFFNKHEKQILGVQANLWTEYLNTEEKVNYMLFPRFYALAEVANRSNNNFKKFKNKLKEEGRL</sequence>
<organism evidence="6">
    <name type="scientific">bioreactor metagenome</name>
    <dbReference type="NCBI Taxonomy" id="1076179"/>
    <lineage>
        <taxon>unclassified sequences</taxon>
        <taxon>metagenomes</taxon>
        <taxon>ecological metagenomes</taxon>
    </lineage>
</organism>
<evidence type="ECO:0000256" key="1">
    <source>
        <dbReference type="ARBA" id="ARBA00001231"/>
    </source>
</evidence>
<dbReference type="GO" id="GO:0030203">
    <property type="term" value="P:glycosaminoglycan metabolic process"/>
    <property type="evidence" value="ECO:0007669"/>
    <property type="project" value="TreeGrafter"/>
</dbReference>
<dbReference type="InterPro" id="IPR025705">
    <property type="entry name" value="Beta_hexosaminidase_sua/sub"/>
</dbReference>
<dbReference type="EMBL" id="VSSQ01000017">
    <property type="protein sequence ID" value="MPL62118.1"/>
    <property type="molecule type" value="Genomic_DNA"/>
</dbReference>
<dbReference type="EC" id="3.2.1.52" evidence="3"/>
<protein>
    <recommendedName>
        <fullName evidence="3">beta-N-acetylhexosaminidase</fullName>
        <ecNumber evidence="3">3.2.1.52</ecNumber>
    </recommendedName>
</protein>
<dbReference type="GO" id="GO:0016020">
    <property type="term" value="C:membrane"/>
    <property type="evidence" value="ECO:0007669"/>
    <property type="project" value="TreeGrafter"/>
</dbReference>
<dbReference type="PANTHER" id="PTHR22600:SF57">
    <property type="entry name" value="BETA-N-ACETYLHEXOSAMINIDASE"/>
    <property type="match status" value="1"/>
</dbReference>
<proteinExistence type="inferred from homology"/>
<dbReference type="AlphaFoldDB" id="A0A644T5B3"/>
<dbReference type="CDD" id="cd06563">
    <property type="entry name" value="GH20_chitobiase-like"/>
    <property type="match status" value="1"/>
</dbReference>
<reference evidence="6" key="1">
    <citation type="submission" date="2019-08" db="EMBL/GenBank/DDBJ databases">
        <authorList>
            <person name="Kucharzyk K."/>
            <person name="Murdoch R.W."/>
            <person name="Higgins S."/>
            <person name="Loffler F."/>
        </authorList>
    </citation>
    <scope>NUCLEOTIDE SEQUENCE</scope>
</reference>
<name>A0A644T5B3_9ZZZZ</name>
<dbReference type="PRINTS" id="PR00738">
    <property type="entry name" value="GLHYDRLASE20"/>
</dbReference>
<evidence type="ECO:0000256" key="4">
    <source>
        <dbReference type="ARBA" id="ARBA00022801"/>
    </source>
</evidence>
<dbReference type="Gene3D" id="3.20.20.80">
    <property type="entry name" value="Glycosidases"/>
    <property type="match status" value="1"/>
</dbReference>
<dbReference type="InterPro" id="IPR017853">
    <property type="entry name" value="GH"/>
</dbReference>
<evidence type="ECO:0000256" key="3">
    <source>
        <dbReference type="ARBA" id="ARBA00012663"/>
    </source>
</evidence>
<dbReference type="InterPro" id="IPR015883">
    <property type="entry name" value="Glyco_hydro_20_cat"/>
</dbReference>
<keyword evidence="4 6" id="KW-0378">Hydrolase</keyword>
<gene>
    <name evidence="6" type="ORF">SDC9_07717</name>
</gene>
<dbReference type="PANTHER" id="PTHR22600">
    <property type="entry name" value="BETA-HEXOSAMINIDASE"/>
    <property type="match status" value="1"/>
</dbReference>
<keyword evidence="6" id="KW-0326">Glycosidase</keyword>
<dbReference type="SUPFAM" id="SSF51445">
    <property type="entry name" value="(Trans)glycosidases"/>
    <property type="match status" value="1"/>
</dbReference>
<dbReference type="GO" id="GO:0004563">
    <property type="term" value="F:beta-N-acetylhexosaminidase activity"/>
    <property type="evidence" value="ECO:0007669"/>
    <property type="project" value="UniProtKB-EC"/>
</dbReference>
<evidence type="ECO:0000256" key="2">
    <source>
        <dbReference type="ARBA" id="ARBA00006285"/>
    </source>
</evidence>
<comment type="caution">
    <text evidence="6">The sequence shown here is derived from an EMBL/GenBank/DDBJ whole genome shotgun (WGS) entry which is preliminary data.</text>
</comment>
<dbReference type="Pfam" id="PF00728">
    <property type="entry name" value="Glyco_hydro_20"/>
    <property type="match status" value="1"/>
</dbReference>
<evidence type="ECO:0000259" key="5">
    <source>
        <dbReference type="Pfam" id="PF00728"/>
    </source>
</evidence>
<dbReference type="GO" id="GO:0005975">
    <property type="term" value="P:carbohydrate metabolic process"/>
    <property type="evidence" value="ECO:0007669"/>
    <property type="project" value="InterPro"/>
</dbReference>
<evidence type="ECO:0000313" key="6">
    <source>
        <dbReference type="EMBL" id="MPL62118.1"/>
    </source>
</evidence>
<feature type="domain" description="Glycoside hydrolase family 20 catalytic" evidence="5">
    <location>
        <begin position="33"/>
        <end position="369"/>
    </location>
</feature>
<comment type="similarity">
    <text evidence="2">Belongs to the glycosyl hydrolase 20 family.</text>
</comment>